<evidence type="ECO:0000256" key="12">
    <source>
        <dbReference type="ARBA" id="ARBA00033342"/>
    </source>
</evidence>
<dbReference type="AlphaFoldDB" id="A0A2I1N916"/>
<dbReference type="NCBIfam" id="NF002357">
    <property type="entry name" value="PRK01318.2-4"/>
    <property type="match status" value="1"/>
</dbReference>
<dbReference type="Gene3D" id="2.70.98.90">
    <property type="match status" value="1"/>
</dbReference>
<protein>
    <recommendedName>
        <fullName evidence="3 13">Membrane protein insertase YidC</fullName>
    </recommendedName>
    <alternativeName>
        <fullName evidence="12 13">Foldase YidC</fullName>
    </alternativeName>
    <alternativeName>
        <fullName evidence="11 13">Membrane integrase YidC</fullName>
    </alternativeName>
    <alternativeName>
        <fullName evidence="13">Membrane protein YidC</fullName>
    </alternativeName>
</protein>
<evidence type="ECO:0000256" key="8">
    <source>
        <dbReference type="ARBA" id="ARBA00022989"/>
    </source>
</evidence>
<comment type="function">
    <text evidence="13">Required for the insertion and/or proper folding and/or complex formation of integral membrane proteins into the membrane. Involved in integration of membrane proteins that insert both dependently and independently of the Sec translocase complex, as well as at least some lipoproteins. Aids folding of multispanning membrane proteins.</text>
</comment>
<dbReference type="InterPro" id="IPR047196">
    <property type="entry name" value="YidC_ALB_C"/>
</dbReference>
<dbReference type="InterPro" id="IPR038221">
    <property type="entry name" value="YidC_periplasmic_sf"/>
</dbReference>
<keyword evidence="10 13" id="KW-0143">Chaperone</keyword>
<feature type="transmembrane region" description="Helical" evidence="13">
    <location>
        <begin position="437"/>
        <end position="454"/>
    </location>
</feature>
<keyword evidence="6 13" id="KW-0812">Transmembrane</keyword>
<feature type="transmembrane region" description="Helical" evidence="13">
    <location>
        <begin position="331"/>
        <end position="351"/>
    </location>
</feature>
<feature type="domain" description="Membrane insertase YidC/Oxa/ALB C-terminal" evidence="14">
    <location>
        <begin position="331"/>
        <end position="510"/>
    </location>
</feature>
<dbReference type="CDD" id="cd20070">
    <property type="entry name" value="5TM_YidC_Alb3"/>
    <property type="match status" value="1"/>
</dbReference>
<dbReference type="EMBL" id="PKHU01000006">
    <property type="protein sequence ID" value="PKZ28861.1"/>
    <property type="molecule type" value="Genomic_DNA"/>
</dbReference>
<evidence type="ECO:0000256" key="9">
    <source>
        <dbReference type="ARBA" id="ARBA00023136"/>
    </source>
</evidence>
<dbReference type="InterPro" id="IPR028053">
    <property type="entry name" value="Membr_insert_YidC_N"/>
</dbReference>
<feature type="transmembrane region" description="Helical" evidence="13">
    <location>
        <begin position="474"/>
        <end position="494"/>
    </location>
</feature>
<dbReference type="PRINTS" id="PR00701">
    <property type="entry name" value="60KDINNERMP"/>
</dbReference>
<evidence type="ECO:0000256" key="5">
    <source>
        <dbReference type="ARBA" id="ARBA00022475"/>
    </source>
</evidence>
<evidence type="ECO:0000256" key="10">
    <source>
        <dbReference type="ARBA" id="ARBA00023186"/>
    </source>
</evidence>
<organism evidence="16 17">
    <name type="scientific">Campylobacter ureolyticus</name>
    <dbReference type="NCBI Taxonomy" id="827"/>
    <lineage>
        <taxon>Bacteria</taxon>
        <taxon>Pseudomonadati</taxon>
        <taxon>Campylobacterota</taxon>
        <taxon>Epsilonproteobacteria</taxon>
        <taxon>Campylobacterales</taxon>
        <taxon>Campylobacteraceae</taxon>
        <taxon>Campylobacter</taxon>
    </lineage>
</organism>
<reference evidence="16 17" key="1">
    <citation type="submission" date="2017-12" db="EMBL/GenBank/DDBJ databases">
        <title>Phylogenetic diversity of female urinary microbiome.</title>
        <authorList>
            <person name="Thomas-White K."/>
            <person name="Wolfe A.J."/>
        </authorList>
    </citation>
    <scope>NUCLEOTIDE SEQUENCE [LARGE SCALE GENOMIC DNA]</scope>
    <source>
        <strain evidence="16 17">UMB0112</strain>
    </source>
</reference>
<dbReference type="PANTHER" id="PTHR12428">
    <property type="entry name" value="OXA1"/>
    <property type="match status" value="1"/>
</dbReference>
<dbReference type="PRINTS" id="PR01900">
    <property type="entry name" value="YIDCPROTEIN"/>
</dbReference>
<evidence type="ECO:0000256" key="11">
    <source>
        <dbReference type="ARBA" id="ARBA00033245"/>
    </source>
</evidence>
<dbReference type="NCBIfam" id="TIGR03592">
    <property type="entry name" value="yidC_oxa1_cterm"/>
    <property type="match status" value="1"/>
</dbReference>
<dbReference type="NCBIfam" id="TIGR03593">
    <property type="entry name" value="yidC_nterm"/>
    <property type="match status" value="1"/>
</dbReference>
<dbReference type="GO" id="GO:0015031">
    <property type="term" value="P:protein transport"/>
    <property type="evidence" value="ECO:0007669"/>
    <property type="project" value="UniProtKB-KW"/>
</dbReference>
<feature type="transmembrane region" description="Helical" evidence="13">
    <location>
        <begin position="12"/>
        <end position="30"/>
    </location>
</feature>
<evidence type="ECO:0000259" key="15">
    <source>
        <dbReference type="Pfam" id="PF14849"/>
    </source>
</evidence>
<evidence type="ECO:0000313" key="17">
    <source>
        <dbReference type="Proteomes" id="UP000234639"/>
    </source>
</evidence>
<keyword evidence="7 13" id="KW-0653">Protein transport</keyword>
<comment type="subunit">
    <text evidence="13">Interacts with the Sec translocase complex via SecD. Specifically interacts with transmembrane segments of nascent integral membrane proteins during membrane integration.</text>
</comment>
<feature type="domain" description="Membrane insertase YidC N-terminal" evidence="15">
    <location>
        <begin position="278"/>
        <end position="320"/>
    </location>
</feature>
<dbReference type="GO" id="GO:0005886">
    <property type="term" value="C:plasma membrane"/>
    <property type="evidence" value="ECO:0007669"/>
    <property type="project" value="UniProtKB-SubCell"/>
</dbReference>
<dbReference type="CDD" id="cd19960">
    <property type="entry name" value="YidC_peri"/>
    <property type="match status" value="1"/>
</dbReference>
<dbReference type="GO" id="GO:0051205">
    <property type="term" value="P:protein insertion into membrane"/>
    <property type="evidence" value="ECO:0007669"/>
    <property type="project" value="TreeGrafter"/>
</dbReference>
<dbReference type="InterPro" id="IPR028055">
    <property type="entry name" value="YidC/Oxa/ALB_C"/>
</dbReference>
<evidence type="ECO:0000256" key="6">
    <source>
        <dbReference type="ARBA" id="ARBA00022692"/>
    </source>
</evidence>
<evidence type="ECO:0000256" key="13">
    <source>
        <dbReference type="HAMAP-Rule" id="MF_01810"/>
    </source>
</evidence>
<comment type="similarity">
    <text evidence="2 13">Belongs to the OXA1/ALB3/YidC family. Type 1 subfamily.</text>
</comment>
<evidence type="ECO:0000313" key="16">
    <source>
        <dbReference type="EMBL" id="PKZ28861.1"/>
    </source>
</evidence>
<dbReference type="Pfam" id="PF02096">
    <property type="entry name" value="60KD_IMP"/>
    <property type="match status" value="1"/>
</dbReference>
<comment type="subcellular location">
    <subcellularLocation>
        <location evidence="1">Cell inner membrane</location>
        <topology evidence="1">Multi-pass membrane protein</topology>
    </subcellularLocation>
    <subcellularLocation>
        <location evidence="13">Cell membrane</location>
        <topology evidence="13">Multi-pass membrane protein</topology>
    </subcellularLocation>
</comment>
<evidence type="ECO:0000256" key="2">
    <source>
        <dbReference type="ARBA" id="ARBA00010527"/>
    </source>
</evidence>
<dbReference type="RefSeq" id="WP_101637553.1">
    <property type="nucleotide sequence ID" value="NZ_PKHU01000006.1"/>
</dbReference>
<keyword evidence="4 13" id="KW-0813">Transport</keyword>
<gene>
    <name evidence="13" type="primary">yidC</name>
    <name evidence="16" type="ORF">CYJ41_07090</name>
</gene>
<dbReference type="InterPro" id="IPR001708">
    <property type="entry name" value="YidC/ALB3/OXA1/COX18"/>
</dbReference>
<dbReference type="Proteomes" id="UP000234639">
    <property type="component" value="Unassembled WGS sequence"/>
</dbReference>
<evidence type="ECO:0000256" key="4">
    <source>
        <dbReference type="ARBA" id="ARBA00022448"/>
    </source>
</evidence>
<sequence>MMDEKSLQKRAIIATLLAFIFFIAYDSLYLSKFRDTNATIATKQVKTANEAPNVKLDNQNKAPINTVSKEDKTILNISSDYFNAKIDSLGRISSFKLNENIYKDEEGNFLNLITQYPKPLEIRFANQEINKLAFEIPYEASVSNINLNDGEKSVVLTQNLGEVIVKKTITFSKRGNYKVKVETNKNENYFVTPGLRPDVAADRLTIHGVLLRNLEDNLEIVKDGKVKNKAQTYNNIDIASSFDRYYATLFYNFEKPMKVALNETSDGINQAFVAVEDRVFEAGGFIGPKNHELLKSINPELSDVIEYGWFTFIAKPMFWLLSKFYTMVGNWGWAIVILTILIRLILSPLTYKAMISMNKLKDLAPKMKEIREKYKNDPQKMQAQVMELYRKHGANPMGGCLPMLLQIPVFFAIYRVLLNAIELQGAPWILWIDNLAIKDPYFILPIIMGAAMYIQQRLTPTSFTDPMQEKIMKFLPVIFIFFFMTFPAGLTLYWCVNNIFALIQQIIINRMFKKRKELEMAEKK</sequence>
<dbReference type="InterPro" id="IPR019998">
    <property type="entry name" value="Membr_insert_YidC"/>
</dbReference>
<evidence type="ECO:0000256" key="7">
    <source>
        <dbReference type="ARBA" id="ARBA00022927"/>
    </source>
</evidence>
<evidence type="ECO:0000259" key="14">
    <source>
        <dbReference type="Pfam" id="PF02096"/>
    </source>
</evidence>
<dbReference type="HAMAP" id="MF_01810">
    <property type="entry name" value="YidC_type1"/>
    <property type="match status" value="1"/>
</dbReference>
<dbReference type="Pfam" id="PF14849">
    <property type="entry name" value="YidC_periplas"/>
    <property type="match status" value="1"/>
</dbReference>
<dbReference type="PANTHER" id="PTHR12428:SF65">
    <property type="entry name" value="CYTOCHROME C OXIDASE ASSEMBLY PROTEIN COX18, MITOCHONDRIAL"/>
    <property type="match status" value="1"/>
</dbReference>
<comment type="caution">
    <text evidence="16">The sequence shown here is derived from an EMBL/GenBank/DDBJ whole genome shotgun (WGS) entry which is preliminary data.</text>
</comment>
<keyword evidence="9 13" id="KW-0472">Membrane</keyword>
<keyword evidence="8 13" id="KW-1133">Transmembrane helix</keyword>
<accession>A0A2I1N916</accession>
<evidence type="ECO:0000256" key="3">
    <source>
        <dbReference type="ARBA" id="ARBA00015325"/>
    </source>
</evidence>
<dbReference type="GO" id="GO:0032977">
    <property type="term" value="F:membrane insertase activity"/>
    <property type="evidence" value="ECO:0007669"/>
    <property type="project" value="InterPro"/>
</dbReference>
<keyword evidence="5 13" id="KW-1003">Cell membrane</keyword>
<proteinExistence type="inferred from homology"/>
<name>A0A2I1N916_9BACT</name>
<evidence type="ECO:0000256" key="1">
    <source>
        <dbReference type="ARBA" id="ARBA00004429"/>
    </source>
</evidence>